<name>H6QQA7_PUCGT</name>
<keyword evidence="2" id="KW-1185">Reference proteome</keyword>
<evidence type="ECO:0000313" key="1">
    <source>
        <dbReference type="EMBL" id="EHS64808.1"/>
    </source>
</evidence>
<gene>
    <name evidence="1" type="ORF">PGTG_21066</name>
</gene>
<dbReference type="VEuPathDB" id="FungiDB:PGTG_21066"/>
<dbReference type="AlphaFoldDB" id="H6QQA7"/>
<accession>H6QQA7</accession>
<protein>
    <submittedName>
        <fullName evidence="1">Uncharacterized protein</fullName>
    </submittedName>
</protein>
<sequence>MRWLGTALVVTTRFQLGFRPGHRLPGSTRPVPACIVEPMRPAAGEAPNSKADQLSNAIDRMAPELAEAQHLKTKRTDV</sequence>
<organism evidence="1 2">
    <name type="scientific">Puccinia graminis f. sp. tritici (strain CRL 75-36-700-3 / race SCCL)</name>
    <name type="common">Black stem rust fungus</name>
    <dbReference type="NCBI Taxonomy" id="418459"/>
    <lineage>
        <taxon>Eukaryota</taxon>
        <taxon>Fungi</taxon>
        <taxon>Dikarya</taxon>
        <taxon>Basidiomycota</taxon>
        <taxon>Pucciniomycotina</taxon>
        <taxon>Pucciniomycetes</taxon>
        <taxon>Pucciniales</taxon>
        <taxon>Pucciniaceae</taxon>
        <taxon>Puccinia</taxon>
    </lineage>
</organism>
<dbReference type="KEGG" id="pgr:PGTG_21066"/>
<dbReference type="InParanoid" id="H6QQA7"/>
<dbReference type="RefSeq" id="XP_003890329.1">
    <property type="nucleotide sequence ID" value="XM_003890280.1"/>
</dbReference>
<proteinExistence type="predicted"/>
<evidence type="ECO:0000313" key="2">
    <source>
        <dbReference type="Proteomes" id="UP000008783"/>
    </source>
</evidence>
<reference evidence="2" key="1">
    <citation type="journal article" date="2011" name="Proc. Natl. Acad. Sci. U.S.A.">
        <title>Obligate biotrophy features unraveled by the genomic analysis of rust fungi.</title>
        <authorList>
            <person name="Duplessis S."/>
            <person name="Cuomo C.A."/>
            <person name="Lin Y.-C."/>
            <person name="Aerts A."/>
            <person name="Tisserant E."/>
            <person name="Veneault-Fourrey C."/>
            <person name="Joly D.L."/>
            <person name="Hacquard S."/>
            <person name="Amselem J."/>
            <person name="Cantarel B.L."/>
            <person name="Chiu R."/>
            <person name="Coutinho P.M."/>
            <person name="Feau N."/>
            <person name="Field M."/>
            <person name="Frey P."/>
            <person name="Gelhaye E."/>
            <person name="Goldberg J."/>
            <person name="Grabherr M.G."/>
            <person name="Kodira C.D."/>
            <person name="Kohler A."/>
            <person name="Kuees U."/>
            <person name="Lindquist E.A."/>
            <person name="Lucas S.M."/>
            <person name="Mago R."/>
            <person name="Mauceli E."/>
            <person name="Morin E."/>
            <person name="Murat C."/>
            <person name="Pangilinan J.L."/>
            <person name="Park R."/>
            <person name="Pearson M."/>
            <person name="Quesneville H."/>
            <person name="Rouhier N."/>
            <person name="Sakthikumar S."/>
            <person name="Salamov A.A."/>
            <person name="Schmutz J."/>
            <person name="Selles B."/>
            <person name="Shapiro H."/>
            <person name="Tanguay P."/>
            <person name="Tuskan G.A."/>
            <person name="Henrissat B."/>
            <person name="Van de Peer Y."/>
            <person name="Rouze P."/>
            <person name="Ellis J.G."/>
            <person name="Dodds P.N."/>
            <person name="Schein J.E."/>
            <person name="Zhong S."/>
            <person name="Hamelin R.C."/>
            <person name="Grigoriev I.V."/>
            <person name="Szabo L.J."/>
            <person name="Martin F."/>
        </authorList>
    </citation>
    <scope>NUCLEOTIDE SEQUENCE [LARGE SCALE GENOMIC DNA]</scope>
    <source>
        <strain evidence="2">CRL 75-36-700-3 / race SCCL</strain>
    </source>
</reference>
<dbReference type="EMBL" id="DS178270">
    <property type="protein sequence ID" value="EHS64808.1"/>
    <property type="molecule type" value="Genomic_DNA"/>
</dbReference>
<dbReference type="Proteomes" id="UP000008783">
    <property type="component" value="Unassembled WGS sequence"/>
</dbReference>
<dbReference type="GeneID" id="13542146"/>
<dbReference type="HOGENOM" id="CLU_2623175_0_0_1"/>